<feature type="domain" description="PEP-utilising enzyme mobile" evidence="1">
    <location>
        <begin position="1304"/>
        <end position="1382"/>
    </location>
</feature>
<dbReference type="RefSeq" id="WP_231716460.1">
    <property type="nucleotide sequence ID" value="NZ_AP021874.1"/>
</dbReference>
<dbReference type="Gene3D" id="1.20.80.30">
    <property type="match status" value="1"/>
</dbReference>
<dbReference type="PANTHER" id="PTHR22931">
    <property type="entry name" value="PHOSPHOENOLPYRUVATE DIKINASE-RELATED"/>
    <property type="match status" value="1"/>
</dbReference>
<dbReference type="PANTHER" id="PTHR22931:SF9">
    <property type="entry name" value="PYRUVATE, PHOSPHATE DIKINASE 1, CHLOROPLASTIC"/>
    <property type="match status" value="1"/>
</dbReference>
<protein>
    <submittedName>
        <fullName evidence="3">Phosphoenolpyruvate synthase/pyruvate phosphate dikinase</fullName>
    </submittedName>
</protein>
<dbReference type="Gene3D" id="3.50.30.10">
    <property type="entry name" value="Phosphohistidine domain"/>
    <property type="match status" value="1"/>
</dbReference>
<dbReference type="InterPro" id="IPR010121">
    <property type="entry name" value="Pyruvate_phosphate_dikinase"/>
</dbReference>
<dbReference type="GO" id="GO:0050242">
    <property type="term" value="F:pyruvate, phosphate dikinase activity"/>
    <property type="evidence" value="ECO:0007669"/>
    <property type="project" value="InterPro"/>
</dbReference>
<evidence type="ECO:0000259" key="2">
    <source>
        <dbReference type="Pfam" id="PF01326"/>
    </source>
</evidence>
<evidence type="ECO:0000313" key="4">
    <source>
        <dbReference type="Proteomes" id="UP000427906"/>
    </source>
</evidence>
<dbReference type="Pfam" id="PF01326">
    <property type="entry name" value="PPDK_N"/>
    <property type="match status" value="1"/>
</dbReference>
<keyword evidence="3" id="KW-0808">Transferase</keyword>
<keyword evidence="4" id="KW-1185">Reference proteome</keyword>
<evidence type="ECO:0000313" key="3">
    <source>
        <dbReference type="EMBL" id="BBO68530.1"/>
    </source>
</evidence>
<dbReference type="GO" id="GO:0005524">
    <property type="term" value="F:ATP binding"/>
    <property type="evidence" value="ECO:0007669"/>
    <property type="project" value="InterPro"/>
</dbReference>
<dbReference type="SUPFAM" id="SSF56059">
    <property type="entry name" value="Glutathione synthetase ATP-binding domain-like"/>
    <property type="match status" value="1"/>
</dbReference>
<dbReference type="InterPro" id="IPR013815">
    <property type="entry name" value="ATP_grasp_subdomain_1"/>
</dbReference>
<dbReference type="InterPro" id="IPR036637">
    <property type="entry name" value="Phosphohistidine_dom_sf"/>
</dbReference>
<gene>
    <name evidence="3" type="ORF">DSCA_24600</name>
</gene>
<dbReference type="InterPro" id="IPR002192">
    <property type="entry name" value="PPDK_AMP/ATP-bd"/>
</dbReference>
<dbReference type="KEGG" id="dalk:DSCA_24600"/>
<dbReference type="InterPro" id="IPR008279">
    <property type="entry name" value="PEP-util_enz_mobile_dom"/>
</dbReference>
<dbReference type="Proteomes" id="UP000427906">
    <property type="component" value="Chromosome"/>
</dbReference>
<feature type="domain" description="Pyruvate phosphate dikinase AMP/ATP-binding" evidence="2">
    <location>
        <begin position="950"/>
        <end position="1193"/>
    </location>
</feature>
<organism evidence="3 4">
    <name type="scientific">Desulfosarcina alkanivorans</name>
    <dbReference type="NCBI Taxonomy" id="571177"/>
    <lineage>
        <taxon>Bacteria</taxon>
        <taxon>Pseudomonadati</taxon>
        <taxon>Thermodesulfobacteriota</taxon>
        <taxon>Desulfobacteria</taxon>
        <taxon>Desulfobacterales</taxon>
        <taxon>Desulfosarcinaceae</taxon>
        <taxon>Desulfosarcina</taxon>
    </lineage>
</organism>
<keyword evidence="3" id="KW-0418">Kinase</keyword>
<proteinExistence type="predicted"/>
<dbReference type="EMBL" id="AP021874">
    <property type="protein sequence ID" value="BBO68530.1"/>
    <property type="molecule type" value="Genomic_DNA"/>
</dbReference>
<sequence length="1394" mass="158906">MTMIKSKALEVNLASTYVDVTIDTRYESIQAVMSRYYGLMEGVNTFLRELSHPYRNWQFIVGEARSYALDYFHLFQSHPRGVEAAEAMVGIFNEVIAADVDDGVRTDAVDNLLLYLQQIIGDSRDRLPDFLPVLDAAFSGIHDTPDDHFFLFVKSFYPIKRILRLLGDRGEGAITDYTVFNHLLIRTFKATYHFWSEVKDPWDSFQAAAGQIQDPEPVRACFSDISHEVLQALTDHLHRIENLQQMHSRSVFDQLLTLTDFSAIVERYRKIPQMLMEAGAGIGQGHQWKVISLFHIMGISSLNLIHEEALRDINRTVGWLIENESYRNIGDLIEKTFFILKTQTEQFPATTLTCVLNMGQAVYQTDAIDLVNFFIDRVVDLGFQTPMLGGVDNDWQIQVNSAHLQNIRTWLELVECKPKWSSRLLSSLIIKLSLSGIFIKDTDLFPRDITRFLNSEIGPIYNLAKQLTRLFPAYFNDIGAEGLLRDISTRLDEITHRRDILIHFLRKQSHVESSNRIIRFMEAVLHFWKTRDKAPLKPFVPPSIHARIETHGEYIDGVNALFAHLGNKGLDLPAELLVEKDARIRVLLTGASGVDPIDIERVALIAAFYKLLYHKYQLDHKSLRHHLEQPDRESFPDLERLRAALDEPELKQRLFMLMDYLEGLKTVILSDESYEIRADIYKKRHITIDIPSMYGSYHERKFDALGLTFRIESLINVLFEELVDQINLGLITRATFHEIYERLTLFDKALRLDGIYSGELERQLDLLAHALEVRGFTFTQYLDIFKGFAVAVKNIINDYFNNIHGQNLTRILAHMSTDRILDKYLPREEAVDTEKLKHRVSEIFFRDRIATSLGLQQLDLFLTRILNTLFHQSNMLPKDKLHLLLNYDSQRIMTGLDQINNSAVGIIYMGNKGLNLLKLKNLGMPVPPGFIVTTEAFRCRELIDGFVPVKKNFRQQVRQHIALLQEITGKRFGDPANPLLFSVRSGASISQPGMMETFLDVGINEEIAAGLAHRMDNPWFAWDNYRRFLQCYGMAFGLERDDFDAIIADFKVRLGIPLKKGFTGEQMKMVALAYKSRIQDEGVEILEDPLDQLFMTINAVFSSWESPRAKTYRKIMGISDDWGTAVTVQEMVFGNISPQAGSGVFFTHNPRWSGDTLSPWGDFTLENQGEDVVAGLVRTLPISVKQQEIEMRDTDITLETHYPEIFAAIRKWAARLIYKKGWSPQEMEFTFEGASADDIYLLQTRDMAIRERKAVLAFDVDDDPKNRYLGHGIGVAGGAMSGRAVFTLAEIDHWRATEPDTALILMRGDTVPDDIKEIYAADGVLTARGGLTSHASVVAHRLGKTCVVGCGTLVCNEKEKTAAFDQVVIRSGDHISIDGREGSVYQGAMKIRET</sequence>
<reference evidence="3 4" key="1">
    <citation type="submission" date="2019-11" db="EMBL/GenBank/DDBJ databases">
        <title>Comparative genomics of hydrocarbon-degrading Desulfosarcina strains.</title>
        <authorList>
            <person name="Watanabe M."/>
            <person name="Kojima H."/>
            <person name="Fukui M."/>
        </authorList>
    </citation>
    <scope>NUCLEOTIDE SEQUENCE [LARGE SCALE GENOMIC DNA]</scope>
    <source>
        <strain evidence="3 4">PL12</strain>
    </source>
</reference>
<accession>A0A5K7YK55</accession>
<dbReference type="SUPFAM" id="SSF52009">
    <property type="entry name" value="Phosphohistidine domain"/>
    <property type="match status" value="1"/>
</dbReference>
<dbReference type="Gene3D" id="3.30.470.20">
    <property type="entry name" value="ATP-grasp fold, B domain"/>
    <property type="match status" value="1"/>
</dbReference>
<dbReference type="Gene3D" id="3.30.1490.20">
    <property type="entry name" value="ATP-grasp fold, A domain"/>
    <property type="match status" value="1"/>
</dbReference>
<dbReference type="Pfam" id="PF00391">
    <property type="entry name" value="PEP-utilizers"/>
    <property type="match status" value="1"/>
</dbReference>
<name>A0A5K7YK55_9BACT</name>
<dbReference type="GO" id="GO:0016301">
    <property type="term" value="F:kinase activity"/>
    <property type="evidence" value="ECO:0007669"/>
    <property type="project" value="UniProtKB-KW"/>
</dbReference>
<evidence type="ECO:0000259" key="1">
    <source>
        <dbReference type="Pfam" id="PF00391"/>
    </source>
</evidence>
<keyword evidence="3" id="KW-0670">Pyruvate</keyword>